<evidence type="ECO:0000256" key="6">
    <source>
        <dbReference type="ARBA" id="ARBA00022643"/>
    </source>
</evidence>
<evidence type="ECO:0000256" key="13">
    <source>
        <dbReference type="ARBA" id="ARBA00023075"/>
    </source>
</evidence>
<feature type="transmembrane region" description="Helical" evidence="16">
    <location>
        <begin position="9"/>
        <end position="30"/>
    </location>
</feature>
<keyword evidence="4" id="KW-0597">Phosphoprotein</keyword>
<protein>
    <submittedName>
        <fullName evidence="18">FMN-binding protein</fullName>
    </submittedName>
</protein>
<proteinExistence type="predicted"/>
<keyword evidence="5" id="KW-0285">Flavoprotein</keyword>
<sequence length="202" mass="22686">MNTKKKKSLIYPVLFMTALTLFTTLILAILNQSTLDIVKANQELELRKKILYVFNSYDENMTNDEVNKLFEEKITEEDYKEDMPIYTFKSDEGSLKAIPFEGPGLWGLITGYIGVDESLNNVKGVEFISQNETPGLGGRISENPYKEQYRNIDISGRDNNFIMNNPSPDGNIDAIAGATQTSNFVTQMINKALSEYKGGGNK</sequence>
<evidence type="ECO:0000313" key="19">
    <source>
        <dbReference type="Proteomes" id="UP001357733"/>
    </source>
</evidence>
<evidence type="ECO:0000313" key="18">
    <source>
        <dbReference type="EMBL" id="MEB3429519.1"/>
    </source>
</evidence>
<dbReference type="GO" id="GO:0010181">
    <property type="term" value="F:FMN binding"/>
    <property type="evidence" value="ECO:0007669"/>
    <property type="project" value="InterPro"/>
</dbReference>
<evidence type="ECO:0000256" key="4">
    <source>
        <dbReference type="ARBA" id="ARBA00022553"/>
    </source>
</evidence>
<keyword evidence="3" id="KW-0997">Cell inner membrane</keyword>
<evidence type="ECO:0000256" key="16">
    <source>
        <dbReference type="SAM" id="Phobius"/>
    </source>
</evidence>
<evidence type="ECO:0000256" key="15">
    <source>
        <dbReference type="ARBA" id="ARBA00023201"/>
    </source>
</evidence>
<dbReference type="Proteomes" id="UP001357733">
    <property type="component" value="Unassembled WGS sequence"/>
</dbReference>
<feature type="domain" description="FMN-binding" evidence="17">
    <location>
        <begin position="104"/>
        <end position="196"/>
    </location>
</feature>
<evidence type="ECO:0000256" key="2">
    <source>
        <dbReference type="ARBA" id="ARBA00022475"/>
    </source>
</evidence>
<dbReference type="GO" id="GO:0016020">
    <property type="term" value="C:membrane"/>
    <property type="evidence" value="ECO:0007669"/>
    <property type="project" value="InterPro"/>
</dbReference>
<keyword evidence="13" id="KW-0830">Ubiquinone</keyword>
<evidence type="ECO:0000256" key="7">
    <source>
        <dbReference type="ARBA" id="ARBA00022692"/>
    </source>
</evidence>
<evidence type="ECO:0000256" key="5">
    <source>
        <dbReference type="ARBA" id="ARBA00022630"/>
    </source>
</evidence>
<keyword evidence="10" id="KW-0520">NAD</keyword>
<keyword evidence="11" id="KW-0915">Sodium</keyword>
<evidence type="ECO:0000256" key="10">
    <source>
        <dbReference type="ARBA" id="ARBA00023027"/>
    </source>
</evidence>
<evidence type="ECO:0000256" key="9">
    <source>
        <dbReference type="ARBA" id="ARBA00022989"/>
    </source>
</evidence>
<keyword evidence="7 16" id="KW-0812">Transmembrane</keyword>
<keyword evidence="8" id="KW-1278">Translocase</keyword>
<dbReference type="EMBL" id="JAYKOT010000003">
    <property type="protein sequence ID" value="MEB3429519.1"/>
    <property type="molecule type" value="Genomic_DNA"/>
</dbReference>
<evidence type="ECO:0000259" key="17">
    <source>
        <dbReference type="SMART" id="SM00900"/>
    </source>
</evidence>
<keyword evidence="6" id="KW-0288">FMN</keyword>
<evidence type="ECO:0000256" key="12">
    <source>
        <dbReference type="ARBA" id="ARBA00023065"/>
    </source>
</evidence>
<dbReference type="RefSeq" id="WP_324619704.1">
    <property type="nucleotide sequence ID" value="NZ_JAYKOT010000003.1"/>
</dbReference>
<keyword evidence="12" id="KW-0406">Ion transport</keyword>
<dbReference type="GO" id="GO:0016655">
    <property type="term" value="F:oxidoreductase activity, acting on NAD(P)H, quinone or similar compound as acceptor"/>
    <property type="evidence" value="ECO:0007669"/>
    <property type="project" value="InterPro"/>
</dbReference>
<keyword evidence="2" id="KW-1003">Cell membrane</keyword>
<accession>A0AAW9MVA8</accession>
<gene>
    <name evidence="18" type="ORF">VLK81_05755</name>
</gene>
<evidence type="ECO:0000256" key="14">
    <source>
        <dbReference type="ARBA" id="ARBA00023136"/>
    </source>
</evidence>
<dbReference type="SMART" id="SM00900">
    <property type="entry name" value="FMN_bind"/>
    <property type="match status" value="1"/>
</dbReference>
<organism evidence="18 19">
    <name type="scientific">Citroniella saccharovorans</name>
    <dbReference type="NCBI Taxonomy" id="2053367"/>
    <lineage>
        <taxon>Bacteria</taxon>
        <taxon>Bacillati</taxon>
        <taxon>Bacillota</taxon>
        <taxon>Tissierellia</taxon>
        <taxon>Tissierellales</taxon>
        <taxon>Peptoniphilaceae</taxon>
        <taxon>Citroniella</taxon>
    </lineage>
</organism>
<dbReference type="GO" id="GO:0006814">
    <property type="term" value="P:sodium ion transport"/>
    <property type="evidence" value="ECO:0007669"/>
    <property type="project" value="UniProtKB-KW"/>
</dbReference>
<dbReference type="Pfam" id="PF04205">
    <property type="entry name" value="FMN_bind"/>
    <property type="match status" value="1"/>
</dbReference>
<dbReference type="PANTHER" id="PTHR37838:SF1">
    <property type="entry name" value="NA(+)-TRANSLOCATING NADH-QUINONE REDUCTASE SUBUNIT C"/>
    <property type="match status" value="1"/>
</dbReference>
<dbReference type="PANTHER" id="PTHR37838">
    <property type="entry name" value="NA(+)-TRANSLOCATING NADH-QUINONE REDUCTASE SUBUNIT C"/>
    <property type="match status" value="1"/>
</dbReference>
<dbReference type="InterPro" id="IPR010204">
    <property type="entry name" value="NqrC"/>
</dbReference>
<evidence type="ECO:0000256" key="3">
    <source>
        <dbReference type="ARBA" id="ARBA00022519"/>
    </source>
</evidence>
<evidence type="ECO:0000256" key="1">
    <source>
        <dbReference type="ARBA" id="ARBA00022448"/>
    </source>
</evidence>
<name>A0AAW9MVA8_9FIRM</name>
<comment type="caution">
    <text evidence="18">The sequence shown here is derived from an EMBL/GenBank/DDBJ whole genome shotgun (WGS) entry which is preliminary data.</text>
</comment>
<keyword evidence="15" id="KW-0739">Sodium transport</keyword>
<keyword evidence="14 16" id="KW-0472">Membrane</keyword>
<keyword evidence="1" id="KW-0813">Transport</keyword>
<dbReference type="InterPro" id="IPR007329">
    <property type="entry name" value="FMN-bd"/>
</dbReference>
<reference evidence="18 19" key="1">
    <citation type="submission" date="2024-01" db="EMBL/GenBank/DDBJ databases">
        <title>Complete genome sequence of Citroniella saccharovorans strain M6.X9, isolated from human fecal sample.</title>
        <authorList>
            <person name="Cheng G."/>
            <person name="Westerholm M."/>
            <person name="Schnurer A."/>
        </authorList>
    </citation>
    <scope>NUCLEOTIDE SEQUENCE [LARGE SCALE GENOMIC DNA]</scope>
    <source>
        <strain evidence="18 19">DSM 29873</strain>
    </source>
</reference>
<evidence type="ECO:0000256" key="11">
    <source>
        <dbReference type="ARBA" id="ARBA00023053"/>
    </source>
</evidence>
<dbReference type="AlphaFoldDB" id="A0AAW9MVA8"/>
<keyword evidence="19" id="KW-1185">Reference proteome</keyword>
<keyword evidence="9 16" id="KW-1133">Transmembrane helix</keyword>
<evidence type="ECO:0000256" key="8">
    <source>
        <dbReference type="ARBA" id="ARBA00022967"/>
    </source>
</evidence>